<accession>G4T9U7</accession>
<dbReference type="EMBL" id="CAFZ01000025">
    <property type="protein sequence ID" value="CCA68070.1"/>
    <property type="molecule type" value="Genomic_DNA"/>
</dbReference>
<dbReference type="SUPFAM" id="SSF56176">
    <property type="entry name" value="FAD-binding/transporter-associated domain-like"/>
    <property type="match status" value="1"/>
</dbReference>
<keyword evidence="8" id="KW-1185">Reference proteome</keyword>
<dbReference type="Proteomes" id="UP000007148">
    <property type="component" value="Unassembled WGS sequence"/>
</dbReference>
<dbReference type="Pfam" id="PF01565">
    <property type="entry name" value="FAD_binding_4"/>
    <property type="match status" value="1"/>
</dbReference>
<organism evidence="7 8">
    <name type="scientific">Serendipita indica (strain DSM 11827)</name>
    <name type="common">Root endophyte fungus</name>
    <name type="synonym">Piriformospora indica</name>
    <dbReference type="NCBI Taxonomy" id="1109443"/>
    <lineage>
        <taxon>Eukaryota</taxon>
        <taxon>Fungi</taxon>
        <taxon>Dikarya</taxon>
        <taxon>Basidiomycota</taxon>
        <taxon>Agaricomycotina</taxon>
        <taxon>Agaricomycetes</taxon>
        <taxon>Sebacinales</taxon>
        <taxon>Serendipitaceae</taxon>
        <taxon>Serendipita</taxon>
    </lineage>
</organism>
<dbReference type="InterPro" id="IPR016167">
    <property type="entry name" value="FAD-bd_PCMH_sub1"/>
</dbReference>
<dbReference type="InterPro" id="IPR016169">
    <property type="entry name" value="FAD-bd_PCMH_sub2"/>
</dbReference>
<dbReference type="GO" id="GO:0016491">
    <property type="term" value="F:oxidoreductase activity"/>
    <property type="evidence" value="ECO:0007669"/>
    <property type="project" value="UniProtKB-KW"/>
</dbReference>
<evidence type="ECO:0000256" key="1">
    <source>
        <dbReference type="ARBA" id="ARBA00001974"/>
    </source>
</evidence>
<dbReference type="InterPro" id="IPR012951">
    <property type="entry name" value="BBE"/>
</dbReference>
<evidence type="ECO:0000256" key="2">
    <source>
        <dbReference type="ARBA" id="ARBA00005466"/>
    </source>
</evidence>
<evidence type="ECO:0000313" key="7">
    <source>
        <dbReference type="EMBL" id="CCA68070.1"/>
    </source>
</evidence>
<reference evidence="7 8" key="1">
    <citation type="journal article" date="2011" name="PLoS Pathog.">
        <title>Endophytic Life Strategies Decoded by Genome and Transcriptome Analyses of the Mutualistic Root Symbiont Piriformospora indica.</title>
        <authorList>
            <person name="Zuccaro A."/>
            <person name="Lahrmann U."/>
            <person name="Guldener U."/>
            <person name="Langen G."/>
            <person name="Pfiffi S."/>
            <person name="Biedenkopf D."/>
            <person name="Wong P."/>
            <person name="Samans B."/>
            <person name="Grimm C."/>
            <person name="Basiewicz M."/>
            <person name="Murat C."/>
            <person name="Martin F."/>
            <person name="Kogel K.H."/>
        </authorList>
    </citation>
    <scope>NUCLEOTIDE SEQUENCE [LARGE SCALE GENOMIC DNA]</scope>
    <source>
        <strain evidence="7 8">DSM 11827</strain>
    </source>
</reference>
<evidence type="ECO:0000256" key="3">
    <source>
        <dbReference type="ARBA" id="ARBA00022630"/>
    </source>
</evidence>
<protein>
    <submittedName>
        <fullName evidence="7">Related to 6-hydroxy-D-nicotine oxidase</fullName>
    </submittedName>
</protein>
<comment type="similarity">
    <text evidence="2">Belongs to the oxygen-dependent FAD-linked oxidoreductase family.</text>
</comment>
<dbReference type="PANTHER" id="PTHR42973">
    <property type="entry name" value="BINDING OXIDOREDUCTASE, PUTATIVE (AFU_ORTHOLOGUE AFUA_1G17690)-RELATED"/>
    <property type="match status" value="1"/>
</dbReference>
<dbReference type="InParanoid" id="G4T9U7"/>
<dbReference type="InterPro" id="IPR016166">
    <property type="entry name" value="FAD-bd_PCMH"/>
</dbReference>
<dbReference type="PROSITE" id="PS51387">
    <property type="entry name" value="FAD_PCMH"/>
    <property type="match status" value="1"/>
</dbReference>
<dbReference type="OMA" id="WARECEI"/>
<dbReference type="GO" id="GO:0071949">
    <property type="term" value="F:FAD binding"/>
    <property type="evidence" value="ECO:0007669"/>
    <property type="project" value="InterPro"/>
</dbReference>
<keyword evidence="3" id="KW-0285">Flavoprotein</keyword>
<dbReference type="OrthoDB" id="415825at2759"/>
<dbReference type="Gene3D" id="3.30.43.10">
    <property type="entry name" value="Uridine Diphospho-n-acetylenolpyruvylglucosamine Reductase, domain 2"/>
    <property type="match status" value="1"/>
</dbReference>
<comment type="caution">
    <text evidence="7">The sequence shown here is derived from an EMBL/GenBank/DDBJ whole genome shotgun (WGS) entry which is preliminary data.</text>
</comment>
<comment type="cofactor">
    <cofactor evidence="1">
        <name>FAD</name>
        <dbReference type="ChEBI" id="CHEBI:57692"/>
    </cofactor>
</comment>
<evidence type="ECO:0000256" key="4">
    <source>
        <dbReference type="ARBA" id="ARBA00022827"/>
    </source>
</evidence>
<dbReference type="STRING" id="1109443.G4T9U7"/>
<dbReference type="eggNOG" id="KOG1231">
    <property type="taxonomic scope" value="Eukaryota"/>
</dbReference>
<dbReference type="InterPro" id="IPR036318">
    <property type="entry name" value="FAD-bd_PCMH-like_sf"/>
</dbReference>
<dbReference type="AlphaFoldDB" id="G4T9U7"/>
<dbReference type="Gene3D" id="3.40.462.20">
    <property type="match status" value="1"/>
</dbReference>
<feature type="domain" description="FAD-binding PCMH-type" evidence="6">
    <location>
        <begin position="32"/>
        <end position="209"/>
    </location>
</feature>
<dbReference type="InterPro" id="IPR050416">
    <property type="entry name" value="FAD-linked_Oxidoreductase"/>
</dbReference>
<dbReference type="HOGENOM" id="CLU_018354_10_0_1"/>
<name>G4T9U7_SERID</name>
<dbReference type="PANTHER" id="PTHR42973:SF39">
    <property type="entry name" value="FAD-BINDING PCMH-TYPE DOMAIN-CONTAINING PROTEIN"/>
    <property type="match status" value="1"/>
</dbReference>
<sequence length="502" mass="53374">MAHWKTSLLDAGFTGDLVIPSDPDYDTSLARFASNAQKLAGLVAFVKSASDVSLVIKFATSQSPPIQFVVRGGGHSTSGASSSDGGIVIDLSRYLNTARVDVENKRCYAGGGCNWAAVDAEAIKYGLATVGGTVNHTGIGGLTLGGGYGFLTGAHGMVVDNLLGATIVTADGSILTVNDTTNSDLFWGIRGGGCNFGCVTEFVYKLHPQRTTVYAGPLIYPAPRFGEVIEAIEGWYTGASSDEGAMLVTATRGRSGGPEVAVFIFYNGEEDEGKNRFKKLLDLGPVANLATMIPYEKLNAMQNDGIPYGINYHLNGVTRTVVPADVGLAVFNKLIETANAPSSTIATSTPSLNAAHPDSATNDIVAPEAKLDSEPVMVLLWEYYNLNKQSSIPADATAYRMRVKRPLVTLLITWKGDSVGASKDAKARLTAMKMFCEGAFGSVKAKVEEDDTGYGNNEIGNPQSSDAAAALYGRNYPRLQEIKKKYDPNMVFKAWYPIRPAA</sequence>
<keyword evidence="5" id="KW-0560">Oxidoreductase</keyword>
<evidence type="ECO:0000259" key="6">
    <source>
        <dbReference type="PROSITE" id="PS51387"/>
    </source>
</evidence>
<gene>
    <name evidence="7" type="ORF">PIIN_01937</name>
</gene>
<dbReference type="Pfam" id="PF08031">
    <property type="entry name" value="BBE"/>
    <property type="match status" value="1"/>
</dbReference>
<keyword evidence="4" id="KW-0274">FAD</keyword>
<evidence type="ECO:0000256" key="5">
    <source>
        <dbReference type="ARBA" id="ARBA00023002"/>
    </source>
</evidence>
<proteinExistence type="inferred from homology"/>
<dbReference type="Gene3D" id="3.30.465.10">
    <property type="match status" value="1"/>
</dbReference>
<dbReference type="InterPro" id="IPR006094">
    <property type="entry name" value="Oxid_FAD_bind_N"/>
</dbReference>
<evidence type="ECO:0000313" key="8">
    <source>
        <dbReference type="Proteomes" id="UP000007148"/>
    </source>
</evidence>